<dbReference type="Proteomes" id="UP000469185">
    <property type="component" value="Unassembled WGS sequence"/>
</dbReference>
<reference evidence="1 2" key="1">
    <citation type="submission" date="2020-02" db="EMBL/GenBank/DDBJ databases">
        <authorList>
            <person name="Li X.-J."/>
            <person name="Feng X.-M."/>
        </authorList>
    </citation>
    <scope>NUCLEOTIDE SEQUENCE [LARGE SCALE GENOMIC DNA]</scope>
    <source>
        <strain evidence="1 2">CGMCC 4.7225</strain>
    </source>
</reference>
<evidence type="ECO:0000313" key="1">
    <source>
        <dbReference type="EMBL" id="NED96039.1"/>
    </source>
</evidence>
<dbReference type="AlphaFoldDB" id="A0A6N9YMF6"/>
<dbReference type="RefSeq" id="WP_163818783.1">
    <property type="nucleotide sequence ID" value="NZ_JAAGOB010000005.1"/>
</dbReference>
<dbReference type="EMBL" id="JAAGOB010000005">
    <property type="protein sequence ID" value="NED96039.1"/>
    <property type="molecule type" value="Genomic_DNA"/>
</dbReference>
<accession>A0A6N9YMF6</accession>
<keyword evidence="2" id="KW-1185">Reference proteome</keyword>
<sequence>MLGGIMDHVVVGEEYVVVIPAADDGGPDERKINRALGRPDCALDYEFSPLDHRRVHVYVAGLLTAGGEAAALVGCRDGSVRLMPVAWLAHEYPDRPNPLAAAWF</sequence>
<comment type="caution">
    <text evidence="1">The sequence shown here is derived from an EMBL/GenBank/DDBJ whole genome shotgun (WGS) entry which is preliminary data.</text>
</comment>
<protein>
    <submittedName>
        <fullName evidence="1">Uncharacterized protein</fullName>
    </submittedName>
</protein>
<name>A0A6N9YMF6_9ACTN</name>
<organism evidence="1 2">
    <name type="scientific">Phytoactinopolyspora alkaliphila</name>
    <dbReference type="NCBI Taxonomy" id="1783498"/>
    <lineage>
        <taxon>Bacteria</taxon>
        <taxon>Bacillati</taxon>
        <taxon>Actinomycetota</taxon>
        <taxon>Actinomycetes</taxon>
        <taxon>Jiangellales</taxon>
        <taxon>Jiangellaceae</taxon>
        <taxon>Phytoactinopolyspora</taxon>
    </lineage>
</organism>
<proteinExistence type="predicted"/>
<gene>
    <name evidence="1" type="ORF">G1H11_12035</name>
</gene>
<evidence type="ECO:0000313" key="2">
    <source>
        <dbReference type="Proteomes" id="UP000469185"/>
    </source>
</evidence>